<dbReference type="AlphaFoldDB" id="A0A0S4WEY7"/>
<reference evidence="1" key="1">
    <citation type="submission" date="2015-10" db="EMBL/GenBank/DDBJ databases">
        <authorList>
            <person name="Gilbert D.G."/>
        </authorList>
    </citation>
    <scope>NUCLEOTIDE SEQUENCE</scope>
    <source>
        <strain evidence="1">Phyl III-seqv23</strain>
    </source>
</reference>
<gene>
    <name evidence="1" type="ORF">TO10_v1_330001</name>
</gene>
<protein>
    <submittedName>
        <fullName evidence="1">Uncharacterized protein</fullName>
    </submittedName>
</protein>
<proteinExistence type="predicted"/>
<organism evidence="1">
    <name type="scientific">Ralstonia solanacearum</name>
    <name type="common">Pseudomonas solanacearum</name>
    <dbReference type="NCBI Taxonomy" id="305"/>
    <lineage>
        <taxon>Bacteria</taxon>
        <taxon>Pseudomonadati</taxon>
        <taxon>Pseudomonadota</taxon>
        <taxon>Betaproteobacteria</taxon>
        <taxon>Burkholderiales</taxon>
        <taxon>Burkholderiaceae</taxon>
        <taxon>Ralstonia</taxon>
        <taxon>Ralstonia solanacearum species complex</taxon>
    </lineage>
</organism>
<sequence length="32" mass="3553">MAIFEVPQPALPFEGRYDIQPPLSQTSVGQVH</sequence>
<name>A0A0S4WEY7_RALSL</name>
<accession>A0A0S4WEY7</accession>
<evidence type="ECO:0000313" key="1">
    <source>
        <dbReference type="EMBL" id="CUV45373.1"/>
    </source>
</evidence>
<dbReference type="EMBL" id="LN899827">
    <property type="protein sequence ID" value="CUV45373.1"/>
    <property type="molecule type" value="Genomic_DNA"/>
</dbReference>